<comment type="caution">
    <text evidence="1">The sequence shown here is derived from an EMBL/GenBank/DDBJ whole genome shotgun (WGS) entry which is preliminary data.</text>
</comment>
<dbReference type="EMBL" id="BAAFJT010000013">
    <property type="protein sequence ID" value="GAB0195651.1"/>
    <property type="molecule type" value="Genomic_DNA"/>
</dbReference>
<dbReference type="AlphaFoldDB" id="A0ABC9XDY7"/>
<dbReference type="Proteomes" id="UP001623348">
    <property type="component" value="Unassembled WGS sequence"/>
</dbReference>
<organism evidence="1 2">
    <name type="scientific">Grus japonensis</name>
    <name type="common">Japanese crane</name>
    <name type="synonym">Red-crowned crane</name>
    <dbReference type="NCBI Taxonomy" id="30415"/>
    <lineage>
        <taxon>Eukaryota</taxon>
        <taxon>Metazoa</taxon>
        <taxon>Chordata</taxon>
        <taxon>Craniata</taxon>
        <taxon>Vertebrata</taxon>
        <taxon>Euteleostomi</taxon>
        <taxon>Archelosauria</taxon>
        <taxon>Archosauria</taxon>
        <taxon>Dinosauria</taxon>
        <taxon>Saurischia</taxon>
        <taxon>Theropoda</taxon>
        <taxon>Coelurosauria</taxon>
        <taxon>Aves</taxon>
        <taxon>Neognathae</taxon>
        <taxon>Neoaves</taxon>
        <taxon>Gruiformes</taxon>
        <taxon>Gruidae</taxon>
        <taxon>Grus</taxon>
    </lineage>
</organism>
<evidence type="ECO:0000313" key="2">
    <source>
        <dbReference type="Proteomes" id="UP001623348"/>
    </source>
</evidence>
<sequence length="74" mass="8073">MCEQAARYCRAGVQRLLRKPPPALRGLDGLLRWVVARMSDKGVGERELLTPGAAAAQRKGTSVILDVKDLKKGE</sequence>
<protein>
    <submittedName>
        <fullName evidence="1">N-terminal EF-hand calcium-binding protein 2</fullName>
    </submittedName>
</protein>
<evidence type="ECO:0000313" key="1">
    <source>
        <dbReference type="EMBL" id="GAB0195651.1"/>
    </source>
</evidence>
<reference evidence="1 2" key="1">
    <citation type="submission" date="2024-06" db="EMBL/GenBank/DDBJ databases">
        <title>The draft genome of Grus japonensis, version 3.</title>
        <authorList>
            <person name="Nabeshima K."/>
            <person name="Suzuki S."/>
            <person name="Onuma M."/>
        </authorList>
    </citation>
    <scope>NUCLEOTIDE SEQUENCE [LARGE SCALE GENOMIC DNA]</scope>
    <source>
        <strain evidence="1 2">451A</strain>
    </source>
</reference>
<proteinExistence type="predicted"/>
<name>A0ABC9XDY7_GRUJA</name>
<keyword evidence="2" id="KW-1185">Reference proteome</keyword>
<accession>A0ABC9XDY7</accession>
<gene>
    <name evidence="1" type="ORF">GRJ2_002030400</name>
</gene>